<proteinExistence type="predicted"/>
<dbReference type="Proteomes" id="UP000236333">
    <property type="component" value="Unassembled WGS sequence"/>
</dbReference>
<dbReference type="AlphaFoldDB" id="A0A2J7ZWV3"/>
<gene>
    <name evidence="1" type="ORF">TSOC_009037</name>
</gene>
<dbReference type="EMBL" id="PGGS01000364">
    <property type="protein sequence ID" value="PNH04732.1"/>
    <property type="molecule type" value="Genomic_DNA"/>
</dbReference>
<protein>
    <submittedName>
        <fullName evidence="1">Uncharacterized protein</fullName>
    </submittedName>
</protein>
<sequence length="60" mass="6313">MAMAVHIVGRPITVFHIQGGVLAPIVTYGEQLLTGAGVVSISLLWSGAHYDLLLPSGPMR</sequence>
<organism evidence="1 2">
    <name type="scientific">Tetrabaena socialis</name>
    <dbReference type="NCBI Taxonomy" id="47790"/>
    <lineage>
        <taxon>Eukaryota</taxon>
        <taxon>Viridiplantae</taxon>
        <taxon>Chlorophyta</taxon>
        <taxon>core chlorophytes</taxon>
        <taxon>Chlorophyceae</taxon>
        <taxon>CS clade</taxon>
        <taxon>Chlamydomonadales</taxon>
        <taxon>Tetrabaenaceae</taxon>
        <taxon>Tetrabaena</taxon>
    </lineage>
</organism>
<keyword evidence="2" id="KW-1185">Reference proteome</keyword>
<comment type="caution">
    <text evidence="1">The sequence shown here is derived from an EMBL/GenBank/DDBJ whole genome shotgun (WGS) entry which is preliminary data.</text>
</comment>
<evidence type="ECO:0000313" key="2">
    <source>
        <dbReference type="Proteomes" id="UP000236333"/>
    </source>
</evidence>
<dbReference type="OrthoDB" id="409956at2759"/>
<name>A0A2J7ZWV3_9CHLO</name>
<accession>A0A2J7ZWV3</accession>
<evidence type="ECO:0000313" key="1">
    <source>
        <dbReference type="EMBL" id="PNH04732.1"/>
    </source>
</evidence>
<reference evidence="1 2" key="1">
    <citation type="journal article" date="2017" name="Mol. Biol. Evol.">
        <title>The 4-celled Tetrabaena socialis nuclear genome reveals the essential components for genetic control of cell number at the origin of multicellularity in the volvocine lineage.</title>
        <authorList>
            <person name="Featherston J."/>
            <person name="Arakaki Y."/>
            <person name="Hanschen E.R."/>
            <person name="Ferris P.J."/>
            <person name="Michod R.E."/>
            <person name="Olson B.J.S.C."/>
            <person name="Nozaki H."/>
            <person name="Durand P.M."/>
        </authorList>
    </citation>
    <scope>NUCLEOTIDE SEQUENCE [LARGE SCALE GENOMIC DNA]</scope>
    <source>
        <strain evidence="1 2">NIES-571</strain>
    </source>
</reference>